<proteinExistence type="predicted"/>
<feature type="coiled-coil region" evidence="1">
    <location>
        <begin position="36"/>
        <end position="91"/>
    </location>
</feature>
<reference evidence="2" key="1">
    <citation type="submission" date="2021-01" db="EMBL/GenBank/DDBJ databases">
        <authorList>
            <consortium name="Genoscope - CEA"/>
            <person name="William W."/>
        </authorList>
    </citation>
    <scope>NUCLEOTIDE SEQUENCE</scope>
</reference>
<evidence type="ECO:0000313" key="3">
    <source>
        <dbReference type="Proteomes" id="UP000688137"/>
    </source>
</evidence>
<evidence type="ECO:0000256" key="1">
    <source>
        <dbReference type="SAM" id="Coils"/>
    </source>
</evidence>
<protein>
    <submittedName>
        <fullName evidence="2">Uncharacterized protein</fullName>
    </submittedName>
</protein>
<dbReference type="AlphaFoldDB" id="A0A8S1K6K5"/>
<dbReference type="Proteomes" id="UP000688137">
    <property type="component" value="Unassembled WGS sequence"/>
</dbReference>
<evidence type="ECO:0000313" key="2">
    <source>
        <dbReference type="EMBL" id="CAD8048653.1"/>
    </source>
</evidence>
<gene>
    <name evidence="2" type="ORF">PPRIM_AZ9-3.1.T0130021</name>
</gene>
<name>A0A8S1K6K5_PARPR</name>
<accession>A0A8S1K6K5</accession>
<comment type="caution">
    <text evidence="2">The sequence shown here is derived from an EMBL/GenBank/DDBJ whole genome shotgun (WGS) entry which is preliminary data.</text>
</comment>
<organism evidence="2 3">
    <name type="scientific">Paramecium primaurelia</name>
    <dbReference type="NCBI Taxonomy" id="5886"/>
    <lineage>
        <taxon>Eukaryota</taxon>
        <taxon>Sar</taxon>
        <taxon>Alveolata</taxon>
        <taxon>Ciliophora</taxon>
        <taxon>Intramacronucleata</taxon>
        <taxon>Oligohymenophorea</taxon>
        <taxon>Peniculida</taxon>
        <taxon>Parameciidae</taxon>
        <taxon>Paramecium</taxon>
    </lineage>
</organism>
<dbReference type="EMBL" id="CAJJDM010000010">
    <property type="protein sequence ID" value="CAD8048653.1"/>
    <property type="molecule type" value="Genomic_DNA"/>
</dbReference>
<keyword evidence="1" id="KW-0175">Coiled coil</keyword>
<sequence>MTSELSEDSSFYDLKFPRSLTTSVRKQGQEDYFFELKEKQKQIEDLTYQVKLMAANNQTLNLQNQMQKSEIERLLRFINEQQNEMKKMAQRDNKKQINTRSIKMQLINKMCQWAQQFSLDQQIQFEQIVQMII</sequence>
<keyword evidence="3" id="KW-1185">Reference proteome</keyword>